<protein>
    <recommendedName>
        <fullName evidence="3">Calcineurin-like phosphoesterase domain-containing protein</fullName>
    </recommendedName>
</protein>
<evidence type="ECO:0000259" key="3">
    <source>
        <dbReference type="Pfam" id="PF00149"/>
    </source>
</evidence>
<organism evidence="4 5">
    <name type="scientific">Meloidogyne enterolobii</name>
    <name type="common">Root-knot nematode worm</name>
    <name type="synonym">Meloidogyne mayaguensis</name>
    <dbReference type="NCBI Taxonomy" id="390850"/>
    <lineage>
        <taxon>Eukaryota</taxon>
        <taxon>Metazoa</taxon>
        <taxon>Ecdysozoa</taxon>
        <taxon>Nematoda</taxon>
        <taxon>Chromadorea</taxon>
        <taxon>Rhabditida</taxon>
        <taxon>Tylenchina</taxon>
        <taxon>Tylenchomorpha</taxon>
        <taxon>Tylenchoidea</taxon>
        <taxon>Meloidogynidae</taxon>
        <taxon>Meloidogyninae</taxon>
        <taxon>Meloidogyne</taxon>
    </lineage>
</organism>
<keyword evidence="2" id="KW-0378">Hydrolase</keyword>
<dbReference type="GO" id="GO:0016787">
    <property type="term" value="F:hydrolase activity"/>
    <property type="evidence" value="ECO:0007669"/>
    <property type="project" value="UniProtKB-KW"/>
</dbReference>
<sequence>MSELAADDQPAFIINLGDNFYMNGVKNINDERFQKTFEDVYEEKTLGVPWFSIPGNHDYHGNIQAEIDYTNRSTRWTFPGKNANEPWYKIRYEFGAKKLKTTISLDFLMIDTVQLCGMTEDVVGDRIINWVFSESRNSNPHTPIPDKESFAGQQKDWIIGELNKYISSPSSATYVFVAGHYPIYSVGRHGSFYECLKDLDLKMKEAKISAYLSGHDHNLQHLIVENDNKILNYIVSGAGAATDRSQHHWDEFSKNEGAKVLVQLKDFTFS</sequence>
<dbReference type="EMBL" id="CAJEWN010000591">
    <property type="protein sequence ID" value="CAD2186506.1"/>
    <property type="molecule type" value="Genomic_DNA"/>
</dbReference>
<gene>
    <name evidence="4" type="ORF">MENT_LOCUS39010</name>
</gene>
<dbReference type="OrthoDB" id="411211at2759"/>
<reference evidence="4 5" key="1">
    <citation type="submission" date="2020-08" db="EMBL/GenBank/DDBJ databases">
        <authorList>
            <person name="Koutsovoulos G."/>
            <person name="Danchin GJ E."/>
        </authorList>
    </citation>
    <scope>NUCLEOTIDE SEQUENCE [LARGE SCALE GENOMIC DNA]</scope>
</reference>
<dbReference type="InterPro" id="IPR004843">
    <property type="entry name" value="Calcineurin-like_PHP"/>
</dbReference>
<dbReference type="SUPFAM" id="SSF56300">
    <property type="entry name" value="Metallo-dependent phosphatases"/>
    <property type="match status" value="1"/>
</dbReference>
<dbReference type="InterPro" id="IPR051558">
    <property type="entry name" value="Metallophosphoesterase_PAP"/>
</dbReference>
<dbReference type="AlphaFoldDB" id="A0A6V7WHN4"/>
<dbReference type="PANTHER" id="PTHR10161:SF14">
    <property type="entry name" value="TARTRATE-RESISTANT ACID PHOSPHATASE TYPE 5"/>
    <property type="match status" value="1"/>
</dbReference>
<proteinExistence type="predicted"/>
<comment type="caution">
    <text evidence="4">The sequence shown here is derived from an EMBL/GenBank/DDBJ whole genome shotgun (WGS) entry which is preliminary data.</text>
</comment>
<keyword evidence="1" id="KW-0732">Signal</keyword>
<evidence type="ECO:0000313" key="4">
    <source>
        <dbReference type="EMBL" id="CAD2186506.1"/>
    </source>
</evidence>
<dbReference type="Proteomes" id="UP000580250">
    <property type="component" value="Unassembled WGS sequence"/>
</dbReference>
<evidence type="ECO:0000313" key="5">
    <source>
        <dbReference type="Proteomes" id="UP000580250"/>
    </source>
</evidence>
<dbReference type="InterPro" id="IPR029052">
    <property type="entry name" value="Metallo-depent_PP-like"/>
</dbReference>
<evidence type="ECO:0000256" key="1">
    <source>
        <dbReference type="ARBA" id="ARBA00022729"/>
    </source>
</evidence>
<dbReference type="Pfam" id="PF00149">
    <property type="entry name" value="Metallophos"/>
    <property type="match status" value="1"/>
</dbReference>
<name>A0A6V7WHN4_MELEN</name>
<evidence type="ECO:0000256" key="2">
    <source>
        <dbReference type="ARBA" id="ARBA00022801"/>
    </source>
</evidence>
<dbReference type="Gene3D" id="3.60.21.10">
    <property type="match status" value="1"/>
</dbReference>
<feature type="domain" description="Calcineurin-like phosphoesterase" evidence="3">
    <location>
        <begin position="4"/>
        <end position="218"/>
    </location>
</feature>
<accession>A0A6V7WHN4</accession>
<dbReference type="PANTHER" id="PTHR10161">
    <property type="entry name" value="TARTRATE-RESISTANT ACID PHOSPHATASE TYPE 5"/>
    <property type="match status" value="1"/>
</dbReference>